<reference evidence="1 2" key="1">
    <citation type="submission" date="2024-05" db="EMBL/GenBank/DDBJ databases">
        <authorList>
            <person name="Wallberg A."/>
        </authorList>
    </citation>
    <scope>NUCLEOTIDE SEQUENCE [LARGE SCALE GENOMIC DNA]</scope>
</reference>
<proteinExistence type="predicted"/>
<sequence length="165" mass="17725">MYLLDNNNMVEGDATSQLTMDTRTTRVRSFWSSWAENGTTIVLLLLLVILLSVPCHAAPQVVFVDGNHVEGDRCGDTGIPGSGPGVCTKLTQCPAVRGLLTPVRCGYGQGNIFCCPQTVASSTLDLGTPEVSNAIDSDLEFGLFPSIHPTNGRVLQKIPFNLNFQ</sequence>
<evidence type="ECO:0000313" key="2">
    <source>
        <dbReference type="Proteomes" id="UP001497623"/>
    </source>
</evidence>
<keyword evidence="2" id="KW-1185">Reference proteome</keyword>
<protein>
    <submittedName>
        <fullName evidence="1">Uncharacterized protein</fullName>
    </submittedName>
</protein>
<gene>
    <name evidence="1" type="ORF">MNOR_LOCUS7996</name>
</gene>
<dbReference type="Proteomes" id="UP001497623">
    <property type="component" value="Unassembled WGS sequence"/>
</dbReference>
<dbReference type="AlphaFoldDB" id="A0AAV2Q5G9"/>
<evidence type="ECO:0000313" key="1">
    <source>
        <dbReference type="EMBL" id="CAL4069701.1"/>
    </source>
</evidence>
<dbReference type="EMBL" id="CAXKWB010003622">
    <property type="protein sequence ID" value="CAL4069701.1"/>
    <property type="molecule type" value="Genomic_DNA"/>
</dbReference>
<comment type="caution">
    <text evidence="1">The sequence shown here is derived from an EMBL/GenBank/DDBJ whole genome shotgun (WGS) entry which is preliminary data.</text>
</comment>
<name>A0AAV2Q5G9_MEGNR</name>
<accession>A0AAV2Q5G9</accession>
<organism evidence="1 2">
    <name type="scientific">Meganyctiphanes norvegica</name>
    <name type="common">Northern krill</name>
    <name type="synonym">Thysanopoda norvegica</name>
    <dbReference type="NCBI Taxonomy" id="48144"/>
    <lineage>
        <taxon>Eukaryota</taxon>
        <taxon>Metazoa</taxon>
        <taxon>Ecdysozoa</taxon>
        <taxon>Arthropoda</taxon>
        <taxon>Crustacea</taxon>
        <taxon>Multicrustacea</taxon>
        <taxon>Malacostraca</taxon>
        <taxon>Eumalacostraca</taxon>
        <taxon>Eucarida</taxon>
        <taxon>Euphausiacea</taxon>
        <taxon>Euphausiidae</taxon>
        <taxon>Meganyctiphanes</taxon>
    </lineage>
</organism>